<accession>A0A8J5JH59</accession>
<dbReference type="Pfam" id="PF05721">
    <property type="entry name" value="PhyH"/>
    <property type="match status" value="1"/>
</dbReference>
<keyword evidence="4" id="KW-1185">Reference proteome</keyword>
<dbReference type="EMBL" id="JAHLQT010044720">
    <property type="protein sequence ID" value="KAG7154258.1"/>
    <property type="molecule type" value="Genomic_DNA"/>
</dbReference>
<name>A0A8J5JH59_HOMAM</name>
<comment type="cofactor">
    <cofactor evidence="1">
        <name>Fe cation</name>
        <dbReference type="ChEBI" id="CHEBI:24875"/>
    </cofactor>
</comment>
<proteinExistence type="predicted"/>
<evidence type="ECO:0000313" key="4">
    <source>
        <dbReference type="Proteomes" id="UP000747542"/>
    </source>
</evidence>
<evidence type="ECO:0000256" key="1">
    <source>
        <dbReference type="ARBA" id="ARBA00001962"/>
    </source>
</evidence>
<dbReference type="PANTHER" id="PTHR20883">
    <property type="entry name" value="PHYTANOYL-COA DIOXYGENASE DOMAIN CONTAINING 1"/>
    <property type="match status" value="1"/>
</dbReference>
<evidence type="ECO:0000256" key="2">
    <source>
        <dbReference type="SAM" id="MobiDB-lite"/>
    </source>
</evidence>
<dbReference type="InterPro" id="IPR008775">
    <property type="entry name" value="Phytyl_CoA_dOase-like"/>
</dbReference>
<reference evidence="3" key="1">
    <citation type="journal article" date="2021" name="Sci. Adv.">
        <title>The American lobster genome reveals insights on longevity, neural, and immune adaptations.</title>
        <authorList>
            <person name="Polinski J.M."/>
            <person name="Zimin A.V."/>
            <person name="Clark K.F."/>
            <person name="Kohn A.B."/>
            <person name="Sadowski N."/>
            <person name="Timp W."/>
            <person name="Ptitsyn A."/>
            <person name="Khanna P."/>
            <person name="Romanova D.Y."/>
            <person name="Williams P."/>
            <person name="Greenwood S.J."/>
            <person name="Moroz L.L."/>
            <person name="Walt D.R."/>
            <person name="Bodnar A.G."/>
        </authorList>
    </citation>
    <scope>NUCLEOTIDE SEQUENCE</scope>
    <source>
        <strain evidence="3">GMGI-L3</strain>
    </source>
</reference>
<dbReference type="SUPFAM" id="SSF51197">
    <property type="entry name" value="Clavaminate synthase-like"/>
    <property type="match status" value="1"/>
</dbReference>
<sequence>MKDAFLNNGFILVRNMLTKEEVEKVRRVVTGSEGVMRYAFGRHDGISRKTMQCLWNHPGHDLSGALARIKRVAGTMEELMGGDEMYHYHSKVTMKDANTGGAFVWHQDYGYWYKNGNLFPDMGTVFIPIDDCTRERLSPGTTGVSQDGTPRSRHHRPATEADPERVEQKVLEHMYVEMKAGDMLFFHCCLPSHLRPELLRQAPLGLHLLLQQEVQQSLHGAPPPTVHAHDQRYCPLYTPMTKVLSLCTRHDQGTVLCTRP</sequence>
<protein>
    <submittedName>
        <fullName evidence="3">L-proline trans-4-hydroxylase-like 2</fullName>
    </submittedName>
</protein>
<gene>
    <name evidence="3" type="primary">Prohy-L2</name>
    <name evidence="3" type="ORF">Hamer_G023894</name>
</gene>
<dbReference type="Proteomes" id="UP000747542">
    <property type="component" value="Unassembled WGS sequence"/>
</dbReference>
<evidence type="ECO:0000313" key="3">
    <source>
        <dbReference type="EMBL" id="KAG7154258.1"/>
    </source>
</evidence>
<feature type="region of interest" description="Disordered" evidence="2">
    <location>
        <begin position="137"/>
        <end position="165"/>
    </location>
</feature>
<dbReference type="AlphaFoldDB" id="A0A8J5JH59"/>
<feature type="compositionally biased region" description="Polar residues" evidence="2">
    <location>
        <begin position="139"/>
        <end position="149"/>
    </location>
</feature>
<dbReference type="PANTHER" id="PTHR20883:SF51">
    <property type="entry name" value="PHYTANOYL-COA HYDROXYLASE"/>
    <property type="match status" value="1"/>
</dbReference>
<organism evidence="3 4">
    <name type="scientific">Homarus americanus</name>
    <name type="common">American lobster</name>
    <dbReference type="NCBI Taxonomy" id="6706"/>
    <lineage>
        <taxon>Eukaryota</taxon>
        <taxon>Metazoa</taxon>
        <taxon>Ecdysozoa</taxon>
        <taxon>Arthropoda</taxon>
        <taxon>Crustacea</taxon>
        <taxon>Multicrustacea</taxon>
        <taxon>Malacostraca</taxon>
        <taxon>Eumalacostraca</taxon>
        <taxon>Eucarida</taxon>
        <taxon>Decapoda</taxon>
        <taxon>Pleocyemata</taxon>
        <taxon>Astacidea</taxon>
        <taxon>Nephropoidea</taxon>
        <taxon>Nephropidae</taxon>
        <taxon>Homarus</taxon>
    </lineage>
</organism>
<comment type="caution">
    <text evidence="3">The sequence shown here is derived from an EMBL/GenBank/DDBJ whole genome shotgun (WGS) entry which is preliminary data.</text>
</comment>
<dbReference type="Gene3D" id="2.60.120.620">
    <property type="entry name" value="q2cbj1_9rhob like domain"/>
    <property type="match status" value="1"/>
</dbReference>